<dbReference type="AlphaFoldDB" id="A0A927JF33"/>
<reference evidence="2" key="1">
    <citation type="submission" date="2020-09" db="EMBL/GenBank/DDBJ databases">
        <title>Hoyosella lacisalsi sp. nov., a halotolerant actinobacterium isolated from soil of Lake Gudzhirganskoe.</title>
        <authorList>
            <person name="Yang Q."/>
            <person name="Guo P.Y."/>
            <person name="Liu S.W."/>
            <person name="Li F.N."/>
            <person name="Sun C.H."/>
        </authorList>
    </citation>
    <scope>NUCLEOTIDE SEQUENCE</scope>
    <source>
        <strain evidence="2">G463</strain>
    </source>
</reference>
<evidence type="ECO:0000313" key="2">
    <source>
        <dbReference type="EMBL" id="MBD8507915.1"/>
    </source>
</evidence>
<protein>
    <submittedName>
        <fullName evidence="2">MCE family protein</fullName>
    </submittedName>
</protein>
<evidence type="ECO:0000259" key="1">
    <source>
        <dbReference type="Pfam" id="PF11887"/>
    </source>
</evidence>
<dbReference type="Proteomes" id="UP000642993">
    <property type="component" value="Unassembled WGS sequence"/>
</dbReference>
<dbReference type="Pfam" id="PF11887">
    <property type="entry name" value="Mce4_CUP1"/>
    <property type="match status" value="1"/>
</dbReference>
<dbReference type="PANTHER" id="PTHR33371:SF4">
    <property type="entry name" value="INTERMEMBRANE PHOSPHOLIPID TRANSPORT SYSTEM BINDING PROTEIN MLAD"/>
    <property type="match status" value="1"/>
</dbReference>
<dbReference type="EMBL" id="JACYWE010000016">
    <property type="protein sequence ID" value="MBD8507915.1"/>
    <property type="molecule type" value="Genomic_DNA"/>
</dbReference>
<sequence>MKSIRGLIMGVLILAISALLIARGAGALDRSPKIYVEVPAVVVGADGTNNEPGLLLGSNNAVRFEGVIVGRMSKLETGLTNDEGETYSLVEMQIDEDVLRNMPDDTLVRVVPRTIFGDNELHLVAPYEQAGNGRSASTVEPGETIALDTGDEAQQLYNVYEKVMRAVYELNIDKSIQGLRELRDGVEGRGEDIGNLIVQGGDLLESFQPMIDGNVIPDLRRVAENVDSALPDIVDTLDQSAVLADVLTSREAGLRDVFVSGAAFAGDVESLVAVIKDDTIVVIDGLVRTGGAVNQGVGIDGLLNSLGELGGGLGPAFQAGKLTITLVATFEEPMPYTPADCPQYPGLSSPTCGPATPRTTNQSAMSDLVPFFPVSGNVQQLPDLDPLAAIEQELARTIPGFTPASAATGAPSAPTALMLGPLVRGAVVEVQ</sequence>
<dbReference type="RefSeq" id="WP_192040381.1">
    <property type="nucleotide sequence ID" value="NZ_JACYWE010000016.1"/>
</dbReference>
<evidence type="ECO:0000313" key="3">
    <source>
        <dbReference type="Proteomes" id="UP000642993"/>
    </source>
</evidence>
<comment type="caution">
    <text evidence="2">The sequence shown here is derived from an EMBL/GenBank/DDBJ whole genome shotgun (WGS) entry which is preliminary data.</text>
</comment>
<feature type="domain" description="Mammalian cell entry C-terminal" evidence="1">
    <location>
        <begin position="136"/>
        <end position="284"/>
    </location>
</feature>
<keyword evidence="3" id="KW-1185">Reference proteome</keyword>
<organism evidence="2 3">
    <name type="scientific">Lolliginicoccus lacisalsi</name>
    <dbReference type="NCBI Taxonomy" id="2742202"/>
    <lineage>
        <taxon>Bacteria</taxon>
        <taxon>Bacillati</taxon>
        <taxon>Actinomycetota</taxon>
        <taxon>Actinomycetes</taxon>
        <taxon>Mycobacteriales</taxon>
        <taxon>Hoyosellaceae</taxon>
        <taxon>Lolliginicoccus</taxon>
    </lineage>
</organism>
<gene>
    <name evidence="2" type="ORF">HT102_15610</name>
</gene>
<dbReference type="PANTHER" id="PTHR33371">
    <property type="entry name" value="INTERMEMBRANE PHOSPHOLIPID TRANSPORT SYSTEM BINDING PROTEIN MLAD-RELATED"/>
    <property type="match status" value="1"/>
</dbReference>
<proteinExistence type="predicted"/>
<dbReference type="InterPro" id="IPR052336">
    <property type="entry name" value="MlaD_Phospholipid_Transporter"/>
</dbReference>
<dbReference type="InterPro" id="IPR024516">
    <property type="entry name" value="Mce_C"/>
</dbReference>
<name>A0A927JF33_9ACTN</name>
<accession>A0A927JF33</accession>